<reference evidence="1 2" key="1">
    <citation type="submission" date="2020-08" db="EMBL/GenBank/DDBJ databases">
        <title>Genomic Encyclopedia of Type Strains, Phase IV (KMG-V): Genome sequencing to study the core and pangenomes of soil and plant-associated prokaryotes.</title>
        <authorList>
            <person name="Whitman W."/>
        </authorList>
    </citation>
    <scope>NUCLEOTIDE SEQUENCE [LARGE SCALE GENOMIC DNA]</scope>
    <source>
        <strain evidence="1 2">S3M1</strain>
    </source>
</reference>
<sequence>MRITFYFILFMLIITGVSSCSKGDLIKDPAFGSISISDFTSKKVTVIEGENNQLPVLGETVSLLSGNNRFRFYDDKTLLLDTSLKIEPFKKHKYFILRPNNQSVLRVFDDSLNGFNQETFPTAGSVKISLANFSKSLPDKVNVYITTTTYRAPATEEIKVGEILKVSGSFSGFKTMLTGKDQFLKPIKEFTLTIKDSNDQAVLFTVPLVLPVETATVYLLYLEDKTGVTKPDIRATLLMSK</sequence>
<dbReference type="EMBL" id="JACHCE010000001">
    <property type="protein sequence ID" value="MBB5634786.1"/>
    <property type="molecule type" value="Genomic_DNA"/>
</dbReference>
<organism evidence="1 2">
    <name type="scientific">Pedobacter cryoconitis</name>
    <dbReference type="NCBI Taxonomy" id="188932"/>
    <lineage>
        <taxon>Bacteria</taxon>
        <taxon>Pseudomonadati</taxon>
        <taxon>Bacteroidota</taxon>
        <taxon>Sphingobacteriia</taxon>
        <taxon>Sphingobacteriales</taxon>
        <taxon>Sphingobacteriaceae</taxon>
        <taxon>Pedobacter</taxon>
    </lineage>
</organism>
<evidence type="ECO:0000313" key="1">
    <source>
        <dbReference type="EMBL" id="MBB5634786.1"/>
    </source>
</evidence>
<protein>
    <recommendedName>
        <fullName evidence="3">DUF4397 domain-containing protein</fullName>
    </recommendedName>
</protein>
<evidence type="ECO:0008006" key="3">
    <source>
        <dbReference type="Google" id="ProtNLM"/>
    </source>
</evidence>
<dbReference type="AlphaFoldDB" id="A0A7W8ZIQ6"/>
<name>A0A7W8ZIQ6_9SPHI</name>
<proteinExistence type="predicted"/>
<gene>
    <name evidence="1" type="ORF">HDE68_000671</name>
</gene>
<accession>A0A7W8ZIQ6</accession>
<dbReference type="Proteomes" id="UP000537204">
    <property type="component" value="Unassembled WGS sequence"/>
</dbReference>
<dbReference type="RefSeq" id="WP_183878880.1">
    <property type="nucleotide sequence ID" value="NZ_JACHCE010000001.1"/>
</dbReference>
<evidence type="ECO:0000313" key="2">
    <source>
        <dbReference type="Proteomes" id="UP000537204"/>
    </source>
</evidence>
<dbReference type="PROSITE" id="PS51257">
    <property type="entry name" value="PROKAR_LIPOPROTEIN"/>
    <property type="match status" value="1"/>
</dbReference>
<comment type="caution">
    <text evidence="1">The sequence shown here is derived from an EMBL/GenBank/DDBJ whole genome shotgun (WGS) entry which is preliminary data.</text>
</comment>